<feature type="region of interest" description="Disordered" evidence="1">
    <location>
        <begin position="1"/>
        <end position="85"/>
    </location>
</feature>
<feature type="compositionally biased region" description="Basic and acidic residues" evidence="1">
    <location>
        <begin position="44"/>
        <end position="53"/>
    </location>
</feature>
<protein>
    <submittedName>
        <fullName evidence="2">Uncharacterized protein</fullName>
    </submittedName>
</protein>
<dbReference type="Proteomes" id="UP000663866">
    <property type="component" value="Unassembled WGS sequence"/>
</dbReference>
<name>A0A820WH36_9BILA</name>
<evidence type="ECO:0000256" key="1">
    <source>
        <dbReference type="SAM" id="MobiDB-lite"/>
    </source>
</evidence>
<sequence>MTNDSLLNHYMFDEEGENIENSQCSSEESIPHSMSNDFGSSNDENNKQESTDGRHHHLINENCYPSHENSDGDINEGPLSRSQNPIDKLYSMAQNAYYCSAC</sequence>
<keyword evidence="3" id="KW-1185">Reference proteome</keyword>
<proteinExistence type="predicted"/>
<dbReference type="AlphaFoldDB" id="A0A820WH36"/>
<evidence type="ECO:0000313" key="3">
    <source>
        <dbReference type="Proteomes" id="UP000663866"/>
    </source>
</evidence>
<accession>A0A820WH36</accession>
<evidence type="ECO:0000313" key="2">
    <source>
        <dbReference type="EMBL" id="CAF4514606.1"/>
    </source>
</evidence>
<organism evidence="2 3">
    <name type="scientific">Rotaria magnacalcarata</name>
    <dbReference type="NCBI Taxonomy" id="392030"/>
    <lineage>
        <taxon>Eukaryota</taxon>
        <taxon>Metazoa</taxon>
        <taxon>Spiralia</taxon>
        <taxon>Gnathifera</taxon>
        <taxon>Rotifera</taxon>
        <taxon>Eurotatoria</taxon>
        <taxon>Bdelloidea</taxon>
        <taxon>Philodinida</taxon>
        <taxon>Philodinidae</taxon>
        <taxon>Rotaria</taxon>
    </lineage>
</organism>
<feature type="compositionally biased region" description="Polar residues" evidence="1">
    <location>
        <begin position="19"/>
        <end position="43"/>
    </location>
</feature>
<gene>
    <name evidence="2" type="ORF">OVN521_LOCUS41508</name>
</gene>
<reference evidence="2" key="1">
    <citation type="submission" date="2021-02" db="EMBL/GenBank/DDBJ databases">
        <authorList>
            <person name="Nowell W R."/>
        </authorList>
    </citation>
    <scope>NUCLEOTIDE SEQUENCE</scope>
</reference>
<dbReference type="EMBL" id="CAJOBG010055323">
    <property type="protein sequence ID" value="CAF4514606.1"/>
    <property type="molecule type" value="Genomic_DNA"/>
</dbReference>
<comment type="caution">
    <text evidence="2">The sequence shown here is derived from an EMBL/GenBank/DDBJ whole genome shotgun (WGS) entry which is preliminary data.</text>
</comment>